<dbReference type="RefSeq" id="WP_010011272.1">
    <property type="nucleotide sequence ID" value="NZ_AZCN01000005.1"/>
</dbReference>
<dbReference type="GeneID" id="65915810"/>
<dbReference type="Gene3D" id="3.40.50.360">
    <property type="match status" value="1"/>
</dbReference>
<feature type="transmembrane region" description="Helical" evidence="3">
    <location>
        <begin position="193"/>
        <end position="218"/>
    </location>
</feature>
<comment type="caution">
    <text evidence="5">The sequence shown here is derived from an EMBL/GenBank/DDBJ whole genome shotgun (WGS) entry which is preliminary data.</text>
</comment>
<accession>A0A0R1FB57</accession>
<evidence type="ECO:0000259" key="4">
    <source>
        <dbReference type="Pfam" id="PF03358"/>
    </source>
</evidence>
<evidence type="ECO:0000313" key="6">
    <source>
        <dbReference type="Proteomes" id="UP000051181"/>
    </source>
</evidence>
<keyword evidence="3" id="KW-0812">Transmembrane</keyword>
<keyword evidence="2" id="KW-0288">FMN</keyword>
<feature type="transmembrane region" description="Helical" evidence="3">
    <location>
        <begin position="224"/>
        <end position="248"/>
    </location>
</feature>
<reference evidence="5 6" key="1">
    <citation type="journal article" date="2015" name="Genome Announc.">
        <title>Expanding the biotechnology potential of lactobacilli through comparative genomics of 213 strains and associated genera.</title>
        <authorList>
            <person name="Sun Z."/>
            <person name="Harris H.M."/>
            <person name="McCann A."/>
            <person name="Guo C."/>
            <person name="Argimon S."/>
            <person name="Zhang W."/>
            <person name="Yang X."/>
            <person name="Jeffery I.B."/>
            <person name="Cooney J.C."/>
            <person name="Kagawa T.F."/>
            <person name="Liu W."/>
            <person name="Song Y."/>
            <person name="Salvetti E."/>
            <person name="Wrobel A."/>
            <person name="Rasinkangas P."/>
            <person name="Parkhill J."/>
            <person name="Rea M.C."/>
            <person name="O'Sullivan O."/>
            <person name="Ritari J."/>
            <person name="Douillard F.P."/>
            <person name="Paul Ross R."/>
            <person name="Yang R."/>
            <person name="Briner A.E."/>
            <person name="Felis G.E."/>
            <person name="de Vos W.M."/>
            <person name="Barrangou R."/>
            <person name="Klaenhammer T.R."/>
            <person name="Caufield P.W."/>
            <person name="Cui Y."/>
            <person name="Zhang H."/>
            <person name="O'Toole P.W."/>
        </authorList>
    </citation>
    <scope>NUCLEOTIDE SEQUENCE [LARGE SCALE GENOMIC DNA]</scope>
    <source>
        <strain evidence="5 6">DSM 20001</strain>
    </source>
</reference>
<keyword evidence="3" id="KW-0472">Membrane</keyword>
<organism evidence="5 6">
    <name type="scientific">Loigolactobacillus coryniformis subsp. coryniformis KCTC 3167 = DSM 20001</name>
    <dbReference type="NCBI Taxonomy" id="913848"/>
    <lineage>
        <taxon>Bacteria</taxon>
        <taxon>Bacillati</taxon>
        <taxon>Bacillota</taxon>
        <taxon>Bacilli</taxon>
        <taxon>Lactobacillales</taxon>
        <taxon>Lactobacillaceae</taxon>
        <taxon>Loigolactobacillus</taxon>
    </lineage>
</organism>
<dbReference type="GO" id="GO:0016491">
    <property type="term" value="F:oxidoreductase activity"/>
    <property type="evidence" value="ECO:0007669"/>
    <property type="project" value="InterPro"/>
</dbReference>
<dbReference type="PANTHER" id="PTHR43278:SF4">
    <property type="entry name" value="NAD(P)H-DEPENDENT FMN-CONTAINING OXIDOREDUCTASE YWQN-RELATED"/>
    <property type="match status" value="1"/>
</dbReference>
<dbReference type="InterPro" id="IPR005025">
    <property type="entry name" value="FMN_Rdtase-like_dom"/>
</dbReference>
<dbReference type="InterPro" id="IPR051796">
    <property type="entry name" value="ISF_SsuE-like"/>
</dbReference>
<keyword evidence="3" id="KW-1133">Transmembrane helix</keyword>
<sequence length="253" mass="28628">MKVLGILGAHKKDGFTGQYLAAIAKGLPANIDYELLYLAEYTIKPDTGQPNPVLDQLEKKLQESDIWIMATPTYWGTLSGLMKNFLDCMRPRMVRMTKAADTLPAQFKDKHYLSLTTCFQSSLENFFVGITDDTFKTIDRALTGAGLIKVTEIVGTGTWGTKQPDPAKLALCEHWGAKLATKQKKDDNTVKRYIQLFCMIAVMALITMGLQQLIFGVFATGKFWMTYATFVIIFYVLLASILHFFTFLRHRRR</sequence>
<dbReference type="eggNOG" id="COG0431">
    <property type="taxonomic scope" value="Bacteria"/>
</dbReference>
<evidence type="ECO:0000256" key="1">
    <source>
        <dbReference type="ARBA" id="ARBA00022630"/>
    </source>
</evidence>
<evidence type="ECO:0000313" key="5">
    <source>
        <dbReference type="EMBL" id="KRK18971.1"/>
    </source>
</evidence>
<dbReference type="Pfam" id="PF03358">
    <property type="entry name" value="FMN_red"/>
    <property type="match status" value="1"/>
</dbReference>
<dbReference type="Proteomes" id="UP000051181">
    <property type="component" value="Unassembled WGS sequence"/>
</dbReference>
<dbReference type="InterPro" id="IPR029039">
    <property type="entry name" value="Flavoprotein-like_sf"/>
</dbReference>
<proteinExistence type="predicted"/>
<dbReference type="EMBL" id="AZCN01000005">
    <property type="protein sequence ID" value="KRK18971.1"/>
    <property type="molecule type" value="Genomic_DNA"/>
</dbReference>
<dbReference type="SUPFAM" id="SSF52218">
    <property type="entry name" value="Flavoproteins"/>
    <property type="match status" value="1"/>
</dbReference>
<protein>
    <submittedName>
        <fullName evidence="5">Flavoprotein</fullName>
    </submittedName>
</protein>
<dbReference type="PANTHER" id="PTHR43278">
    <property type="entry name" value="NAD(P)H-DEPENDENT FMN-CONTAINING OXIDOREDUCTASE YWQN-RELATED"/>
    <property type="match status" value="1"/>
</dbReference>
<evidence type="ECO:0000256" key="3">
    <source>
        <dbReference type="SAM" id="Phobius"/>
    </source>
</evidence>
<dbReference type="AlphaFoldDB" id="A0A0R1FB57"/>
<name>A0A0R1FB57_9LACO</name>
<feature type="domain" description="NADPH-dependent FMN reductase-like" evidence="4">
    <location>
        <begin position="1"/>
        <end position="91"/>
    </location>
</feature>
<dbReference type="PATRIC" id="fig|913848.6.peg.1801"/>
<gene>
    <name evidence="5" type="ORF">FD22_GL001758</name>
</gene>
<evidence type="ECO:0000256" key="2">
    <source>
        <dbReference type="ARBA" id="ARBA00022643"/>
    </source>
</evidence>
<keyword evidence="1" id="KW-0285">Flavoprotein</keyword>